<dbReference type="AlphaFoldDB" id="K9H277"/>
<accession>K9H277</accession>
<sequence length="137" mass="15534">MPTTITELPNPLFSNGRSVLARFGYRHLEDGELREDWAEMWELLRPDFAERADRHVPAYGDLSPVQAAAAREYMSVRLIADRNLEICERRHVQLFSGGIQTDGVERYAEARDAYEEAVETFGHAREALDALLSRAAA</sequence>
<evidence type="ECO:0000313" key="2">
    <source>
        <dbReference type="Proteomes" id="UP000009881"/>
    </source>
</evidence>
<dbReference type="eggNOG" id="ENOG5032WP1">
    <property type="taxonomic scope" value="Bacteria"/>
</dbReference>
<organism evidence="1 2">
    <name type="scientific">Caenispirillum salinarum AK4</name>
    <dbReference type="NCBI Taxonomy" id="1238182"/>
    <lineage>
        <taxon>Bacteria</taxon>
        <taxon>Pseudomonadati</taxon>
        <taxon>Pseudomonadota</taxon>
        <taxon>Alphaproteobacteria</taxon>
        <taxon>Rhodospirillales</taxon>
        <taxon>Novispirillaceae</taxon>
        <taxon>Caenispirillum</taxon>
    </lineage>
</organism>
<reference evidence="1 2" key="1">
    <citation type="journal article" date="2013" name="Genome Announc.">
        <title>Draft Genome Sequence of an Alphaproteobacterium, Caenispirillum salinarum AK4(T), Isolated from a Solar Saltern.</title>
        <authorList>
            <person name="Khatri I."/>
            <person name="Singh A."/>
            <person name="Korpole S."/>
            <person name="Pinnaka A.K."/>
            <person name="Subramanian S."/>
        </authorList>
    </citation>
    <scope>NUCLEOTIDE SEQUENCE [LARGE SCALE GENOMIC DNA]</scope>
    <source>
        <strain evidence="1 2">AK4</strain>
    </source>
</reference>
<comment type="caution">
    <text evidence="1">The sequence shown here is derived from an EMBL/GenBank/DDBJ whole genome shotgun (WGS) entry which is preliminary data.</text>
</comment>
<proteinExistence type="predicted"/>
<dbReference type="Proteomes" id="UP000009881">
    <property type="component" value="Unassembled WGS sequence"/>
</dbReference>
<gene>
    <name evidence="1" type="ORF">C882_4015</name>
</gene>
<protein>
    <submittedName>
        <fullName evidence="1">Uncharacterized protein</fullName>
    </submittedName>
</protein>
<evidence type="ECO:0000313" key="1">
    <source>
        <dbReference type="EMBL" id="EKV31642.1"/>
    </source>
</evidence>
<keyword evidence="2" id="KW-1185">Reference proteome</keyword>
<dbReference type="RefSeq" id="WP_009540123.1">
    <property type="nucleotide sequence ID" value="NZ_ANHY01000006.1"/>
</dbReference>
<name>K9H277_9PROT</name>
<dbReference type="EMBL" id="ANHY01000006">
    <property type="protein sequence ID" value="EKV31642.1"/>
    <property type="molecule type" value="Genomic_DNA"/>
</dbReference>